<keyword evidence="4" id="KW-0479">Metal-binding</keyword>
<sequence>MAAENDETEKAIETLRRWIAEAPQGGVVFFGGAGVSTESGIPDFRSPSGLFAQKYPYPAEVMISRSFFDEHPPEFFDFYCDRMVFVDAKPNQAHRKLADLERKGIMRAVITQNIDGLHQAAGSKTVYELHGSVLRNFCMRCGKPHSVNELLALHEQAEDGVPHCAECRGIIKPDVVLYEEALDSHTLQASVEAIAKADTLIIAGTSLAVYPAATLIDYFTGDHLAIINRTPTPRDRQADLCIAANVGSVFDF</sequence>
<keyword evidence="3" id="KW-0520">NAD</keyword>
<dbReference type="InterPro" id="IPR029035">
    <property type="entry name" value="DHS-like_NAD/FAD-binding_dom"/>
</dbReference>
<dbReference type="InterPro" id="IPR026591">
    <property type="entry name" value="Sirtuin_cat_small_dom_sf"/>
</dbReference>
<accession>A0ABV1JAD7</accession>
<evidence type="ECO:0000256" key="2">
    <source>
        <dbReference type="ARBA" id="ARBA00022679"/>
    </source>
</evidence>
<keyword evidence="7" id="KW-1185">Reference proteome</keyword>
<feature type="domain" description="Deacetylase sirtuin-type" evidence="5">
    <location>
        <begin position="5"/>
        <end position="252"/>
    </location>
</feature>
<feature type="binding site" evidence="4">
    <location>
        <position position="141"/>
    </location>
    <ligand>
        <name>Zn(2+)</name>
        <dbReference type="ChEBI" id="CHEBI:29105"/>
    </ligand>
</feature>
<dbReference type="NCBIfam" id="NF001752">
    <property type="entry name" value="PRK00481.1-1"/>
    <property type="match status" value="1"/>
</dbReference>
<proteinExistence type="predicted"/>
<dbReference type="PANTHER" id="PTHR11085">
    <property type="entry name" value="NAD-DEPENDENT PROTEIN DEACYLASE SIRTUIN-5, MITOCHONDRIAL-RELATED"/>
    <property type="match status" value="1"/>
</dbReference>
<gene>
    <name evidence="6" type="ORF">AAA083_03560</name>
</gene>
<name>A0ABV1JAD7_9ACTN</name>
<dbReference type="SUPFAM" id="SSF52467">
    <property type="entry name" value="DHS-like NAD/FAD-binding domain"/>
    <property type="match status" value="1"/>
</dbReference>
<dbReference type="InterPro" id="IPR003000">
    <property type="entry name" value="Sirtuin"/>
</dbReference>
<dbReference type="Gene3D" id="3.40.50.1220">
    <property type="entry name" value="TPP-binding domain"/>
    <property type="match status" value="1"/>
</dbReference>
<evidence type="ECO:0000256" key="3">
    <source>
        <dbReference type="ARBA" id="ARBA00023027"/>
    </source>
</evidence>
<organism evidence="6 7">
    <name type="scientific">Raoultibacter massiliensis</name>
    <dbReference type="NCBI Taxonomy" id="1852371"/>
    <lineage>
        <taxon>Bacteria</taxon>
        <taxon>Bacillati</taxon>
        <taxon>Actinomycetota</taxon>
        <taxon>Coriobacteriia</taxon>
        <taxon>Eggerthellales</taxon>
        <taxon>Eggerthellaceae</taxon>
        <taxon>Raoultibacter</taxon>
    </lineage>
</organism>
<evidence type="ECO:0000256" key="4">
    <source>
        <dbReference type="PROSITE-ProRule" id="PRU00236"/>
    </source>
</evidence>
<dbReference type="CDD" id="cd01407">
    <property type="entry name" value="SIR2-fam"/>
    <property type="match status" value="1"/>
</dbReference>
<evidence type="ECO:0000313" key="7">
    <source>
        <dbReference type="Proteomes" id="UP001487305"/>
    </source>
</evidence>
<dbReference type="EMBL" id="JBBNOP010000002">
    <property type="protein sequence ID" value="MEQ3362051.1"/>
    <property type="molecule type" value="Genomic_DNA"/>
</dbReference>
<keyword evidence="2 6" id="KW-0808">Transferase</keyword>
<feature type="active site" description="Proton acceptor" evidence="4">
    <location>
        <position position="130"/>
    </location>
</feature>
<reference evidence="6 7" key="1">
    <citation type="submission" date="2024-04" db="EMBL/GenBank/DDBJ databases">
        <title>Human intestinal bacterial collection.</title>
        <authorList>
            <person name="Pauvert C."/>
            <person name="Hitch T.C.A."/>
            <person name="Clavel T."/>
        </authorList>
    </citation>
    <scope>NUCLEOTIDE SEQUENCE [LARGE SCALE GENOMIC DNA]</scope>
    <source>
        <strain evidence="6 7">CLA-KB-H42</strain>
    </source>
</reference>
<dbReference type="PANTHER" id="PTHR11085:SF4">
    <property type="entry name" value="NAD-DEPENDENT PROTEIN DEACYLASE"/>
    <property type="match status" value="1"/>
</dbReference>
<dbReference type="Proteomes" id="UP001487305">
    <property type="component" value="Unassembled WGS sequence"/>
</dbReference>
<dbReference type="InterPro" id="IPR026590">
    <property type="entry name" value="Ssirtuin_cat_dom"/>
</dbReference>
<dbReference type="GO" id="GO:0034979">
    <property type="term" value="F:NAD-dependent protein lysine deacetylase activity"/>
    <property type="evidence" value="ECO:0007669"/>
    <property type="project" value="UniProtKB-EC"/>
</dbReference>
<feature type="binding site" evidence="4">
    <location>
        <position position="167"/>
    </location>
    <ligand>
        <name>Zn(2+)</name>
        <dbReference type="ChEBI" id="CHEBI:29105"/>
    </ligand>
</feature>
<evidence type="ECO:0000259" key="5">
    <source>
        <dbReference type="PROSITE" id="PS50305"/>
    </source>
</evidence>
<dbReference type="InterPro" id="IPR050134">
    <property type="entry name" value="NAD-dep_sirtuin_deacylases"/>
</dbReference>
<feature type="binding site" evidence="4">
    <location>
        <position position="164"/>
    </location>
    <ligand>
        <name>Zn(2+)</name>
        <dbReference type="ChEBI" id="CHEBI:29105"/>
    </ligand>
</feature>
<evidence type="ECO:0000313" key="6">
    <source>
        <dbReference type="EMBL" id="MEQ3362051.1"/>
    </source>
</evidence>
<comment type="caution">
    <text evidence="6">The sequence shown here is derived from an EMBL/GenBank/DDBJ whole genome shotgun (WGS) entry which is preliminary data.</text>
</comment>
<evidence type="ECO:0000256" key="1">
    <source>
        <dbReference type="ARBA" id="ARBA00012928"/>
    </source>
</evidence>
<protein>
    <recommendedName>
        <fullName evidence="1">protein acetyllysine N-acetyltransferase</fullName>
        <ecNumber evidence="1">2.3.1.286</ecNumber>
    </recommendedName>
</protein>
<feature type="binding site" evidence="4">
    <location>
        <position position="138"/>
    </location>
    <ligand>
        <name>Zn(2+)</name>
        <dbReference type="ChEBI" id="CHEBI:29105"/>
    </ligand>
</feature>
<dbReference type="RefSeq" id="WP_102373608.1">
    <property type="nucleotide sequence ID" value="NZ_JBBNOP010000002.1"/>
</dbReference>
<keyword evidence="4" id="KW-0862">Zinc</keyword>
<dbReference type="EC" id="2.3.1.286" evidence="1"/>
<dbReference type="Pfam" id="PF02146">
    <property type="entry name" value="SIR2"/>
    <property type="match status" value="1"/>
</dbReference>
<dbReference type="Gene3D" id="3.30.1600.10">
    <property type="entry name" value="SIR2/SIRT2 'Small Domain"/>
    <property type="match status" value="1"/>
</dbReference>
<dbReference type="PROSITE" id="PS50305">
    <property type="entry name" value="SIRTUIN"/>
    <property type="match status" value="1"/>
</dbReference>
<keyword evidence="6" id="KW-0012">Acyltransferase</keyword>